<accession>A0A453RIG3</accession>
<evidence type="ECO:0000313" key="2">
    <source>
        <dbReference type="Proteomes" id="UP000015105"/>
    </source>
</evidence>
<reference evidence="1" key="3">
    <citation type="journal article" date="2017" name="Nature">
        <title>Genome sequence of the progenitor of the wheat D genome Aegilops tauschii.</title>
        <authorList>
            <person name="Luo M.C."/>
            <person name="Gu Y.Q."/>
            <person name="Puiu D."/>
            <person name="Wang H."/>
            <person name="Twardziok S.O."/>
            <person name="Deal K.R."/>
            <person name="Huo N."/>
            <person name="Zhu T."/>
            <person name="Wang L."/>
            <person name="Wang Y."/>
            <person name="McGuire P.E."/>
            <person name="Liu S."/>
            <person name="Long H."/>
            <person name="Ramasamy R.K."/>
            <person name="Rodriguez J.C."/>
            <person name="Van S.L."/>
            <person name="Yuan L."/>
            <person name="Wang Z."/>
            <person name="Xia Z."/>
            <person name="Xiao L."/>
            <person name="Anderson O.D."/>
            <person name="Ouyang S."/>
            <person name="Liang Y."/>
            <person name="Zimin A.V."/>
            <person name="Pertea G."/>
            <person name="Qi P."/>
            <person name="Bennetzen J.L."/>
            <person name="Dai X."/>
            <person name="Dawson M.W."/>
            <person name="Muller H.G."/>
            <person name="Kugler K."/>
            <person name="Rivarola-Duarte L."/>
            <person name="Spannagl M."/>
            <person name="Mayer K.F.X."/>
            <person name="Lu F.H."/>
            <person name="Bevan M.W."/>
            <person name="Leroy P."/>
            <person name="Li P."/>
            <person name="You F.M."/>
            <person name="Sun Q."/>
            <person name="Liu Z."/>
            <person name="Lyons E."/>
            <person name="Wicker T."/>
            <person name="Salzberg S.L."/>
            <person name="Devos K.M."/>
            <person name="Dvorak J."/>
        </authorList>
    </citation>
    <scope>NUCLEOTIDE SEQUENCE [LARGE SCALE GENOMIC DNA]</scope>
    <source>
        <strain evidence="1">cv. AL8/78</strain>
    </source>
</reference>
<dbReference type="Gramene" id="AET7Gv20593100.1">
    <property type="protein sequence ID" value="AET7Gv20593100.1"/>
    <property type="gene ID" value="AET7Gv20593100"/>
</dbReference>
<keyword evidence="2" id="KW-1185">Reference proteome</keyword>
<reference evidence="1" key="5">
    <citation type="journal article" date="2021" name="G3 (Bethesda)">
        <title>Aegilops tauschii genome assembly Aet v5.0 features greater sequence contiguity and improved annotation.</title>
        <authorList>
            <person name="Wang L."/>
            <person name="Zhu T."/>
            <person name="Rodriguez J.C."/>
            <person name="Deal K.R."/>
            <person name="Dubcovsky J."/>
            <person name="McGuire P.E."/>
            <person name="Lux T."/>
            <person name="Spannagl M."/>
            <person name="Mayer K.F.X."/>
            <person name="Baldrich P."/>
            <person name="Meyers B.C."/>
            <person name="Huo N."/>
            <person name="Gu Y.Q."/>
            <person name="Zhou H."/>
            <person name="Devos K.M."/>
            <person name="Bennetzen J.L."/>
            <person name="Unver T."/>
            <person name="Budak H."/>
            <person name="Gulick P.J."/>
            <person name="Galiba G."/>
            <person name="Kalapos B."/>
            <person name="Nelson D.R."/>
            <person name="Li P."/>
            <person name="You F.M."/>
            <person name="Luo M.C."/>
            <person name="Dvorak J."/>
        </authorList>
    </citation>
    <scope>NUCLEOTIDE SEQUENCE [LARGE SCALE GENOMIC DNA]</scope>
    <source>
        <strain evidence="1">cv. AL8/78</strain>
    </source>
</reference>
<dbReference type="AlphaFoldDB" id="A0A453RIG3"/>
<dbReference type="Proteomes" id="UP000015105">
    <property type="component" value="Chromosome 7D"/>
</dbReference>
<reference evidence="2" key="1">
    <citation type="journal article" date="2014" name="Science">
        <title>Ancient hybridizations among the ancestral genomes of bread wheat.</title>
        <authorList>
            <consortium name="International Wheat Genome Sequencing Consortium,"/>
            <person name="Marcussen T."/>
            <person name="Sandve S.R."/>
            <person name="Heier L."/>
            <person name="Spannagl M."/>
            <person name="Pfeifer M."/>
            <person name="Jakobsen K.S."/>
            <person name="Wulff B.B."/>
            <person name="Steuernagel B."/>
            <person name="Mayer K.F."/>
            <person name="Olsen O.A."/>
        </authorList>
    </citation>
    <scope>NUCLEOTIDE SEQUENCE [LARGE SCALE GENOMIC DNA]</scope>
    <source>
        <strain evidence="2">cv. AL8/78</strain>
    </source>
</reference>
<evidence type="ECO:0000313" key="1">
    <source>
        <dbReference type="EnsemblPlants" id="AET7Gv20593100.1"/>
    </source>
</evidence>
<proteinExistence type="predicted"/>
<protein>
    <submittedName>
        <fullName evidence="1">Uncharacterized protein</fullName>
    </submittedName>
</protein>
<reference evidence="1" key="4">
    <citation type="submission" date="2019-03" db="UniProtKB">
        <authorList>
            <consortium name="EnsemblPlants"/>
        </authorList>
    </citation>
    <scope>IDENTIFICATION</scope>
</reference>
<reference evidence="2" key="2">
    <citation type="journal article" date="2017" name="Nat. Plants">
        <title>The Aegilops tauschii genome reveals multiple impacts of transposons.</title>
        <authorList>
            <person name="Zhao G."/>
            <person name="Zou C."/>
            <person name="Li K."/>
            <person name="Wang K."/>
            <person name="Li T."/>
            <person name="Gao L."/>
            <person name="Zhang X."/>
            <person name="Wang H."/>
            <person name="Yang Z."/>
            <person name="Liu X."/>
            <person name="Jiang W."/>
            <person name="Mao L."/>
            <person name="Kong X."/>
            <person name="Jiao Y."/>
            <person name="Jia J."/>
        </authorList>
    </citation>
    <scope>NUCLEOTIDE SEQUENCE [LARGE SCALE GENOMIC DNA]</scope>
    <source>
        <strain evidence="2">cv. AL8/78</strain>
    </source>
</reference>
<dbReference type="EnsemblPlants" id="AET7Gv20593100.1">
    <property type="protein sequence ID" value="AET7Gv20593100.1"/>
    <property type="gene ID" value="AET7Gv20593100"/>
</dbReference>
<organism evidence="1 2">
    <name type="scientific">Aegilops tauschii subsp. strangulata</name>
    <name type="common">Goatgrass</name>
    <dbReference type="NCBI Taxonomy" id="200361"/>
    <lineage>
        <taxon>Eukaryota</taxon>
        <taxon>Viridiplantae</taxon>
        <taxon>Streptophyta</taxon>
        <taxon>Embryophyta</taxon>
        <taxon>Tracheophyta</taxon>
        <taxon>Spermatophyta</taxon>
        <taxon>Magnoliopsida</taxon>
        <taxon>Liliopsida</taxon>
        <taxon>Poales</taxon>
        <taxon>Poaceae</taxon>
        <taxon>BOP clade</taxon>
        <taxon>Pooideae</taxon>
        <taxon>Triticodae</taxon>
        <taxon>Triticeae</taxon>
        <taxon>Triticinae</taxon>
        <taxon>Aegilops</taxon>
    </lineage>
</organism>
<sequence length="59" mass="6627">MGSSRPAAAEVLVLVIHAAEILKIVLISRRNFCVQSVRCSIFRQYPRLFNLLILSGLDQ</sequence>
<name>A0A453RIG3_AEGTS</name>